<proteinExistence type="predicted"/>
<evidence type="ECO:0000256" key="1">
    <source>
        <dbReference type="SAM" id="MobiDB-lite"/>
    </source>
</evidence>
<gene>
    <name evidence="2" type="ORF">Q0590_30595</name>
</gene>
<dbReference type="Pfam" id="PF01527">
    <property type="entry name" value="HTH_Tnp_1"/>
    <property type="match status" value="1"/>
</dbReference>
<keyword evidence="3" id="KW-1185">Reference proteome</keyword>
<organism evidence="2 3">
    <name type="scientific">Rhodocytophaga aerolata</name>
    <dbReference type="NCBI Taxonomy" id="455078"/>
    <lineage>
        <taxon>Bacteria</taxon>
        <taxon>Pseudomonadati</taxon>
        <taxon>Bacteroidota</taxon>
        <taxon>Cytophagia</taxon>
        <taxon>Cytophagales</taxon>
        <taxon>Rhodocytophagaceae</taxon>
        <taxon>Rhodocytophaga</taxon>
    </lineage>
</organism>
<evidence type="ECO:0000313" key="2">
    <source>
        <dbReference type="EMBL" id="MDO1450662.1"/>
    </source>
</evidence>
<evidence type="ECO:0000313" key="3">
    <source>
        <dbReference type="Proteomes" id="UP001168528"/>
    </source>
</evidence>
<feature type="region of interest" description="Disordered" evidence="1">
    <location>
        <begin position="46"/>
        <end position="65"/>
    </location>
</feature>
<name>A0ABT8REW9_9BACT</name>
<dbReference type="Gene3D" id="1.10.10.60">
    <property type="entry name" value="Homeodomain-like"/>
    <property type="match status" value="1"/>
</dbReference>
<reference evidence="2" key="1">
    <citation type="submission" date="2023-07" db="EMBL/GenBank/DDBJ databases">
        <title>The genome sequence of Rhodocytophaga aerolata KACC 12507.</title>
        <authorList>
            <person name="Zhang X."/>
        </authorList>
    </citation>
    <scope>NUCLEOTIDE SEQUENCE</scope>
    <source>
        <strain evidence="2">KACC 12507</strain>
    </source>
</reference>
<comment type="caution">
    <text evidence="2">The sequence shown here is derived from an EMBL/GenBank/DDBJ whole genome shotgun (WGS) entry which is preliminary data.</text>
</comment>
<dbReference type="EMBL" id="JAUKPO010000034">
    <property type="protein sequence ID" value="MDO1450662.1"/>
    <property type="molecule type" value="Genomic_DNA"/>
</dbReference>
<dbReference type="SUPFAM" id="SSF46689">
    <property type="entry name" value="Homeodomain-like"/>
    <property type="match status" value="1"/>
</dbReference>
<accession>A0ABT8REW9</accession>
<protein>
    <submittedName>
        <fullName evidence="2">Transposase</fullName>
    </submittedName>
</protein>
<sequence>MDQRKQYSKEFKEEAVRLAAESKNKSGVARDLGINLSMLRRWEQEAEQSGEKAFPGKGNPKDEEMAAYPLKQIAATYLF</sequence>
<dbReference type="Proteomes" id="UP001168528">
    <property type="component" value="Unassembled WGS sequence"/>
</dbReference>
<dbReference type="InterPro" id="IPR002514">
    <property type="entry name" value="Transposase_8"/>
</dbReference>
<dbReference type="InterPro" id="IPR009057">
    <property type="entry name" value="Homeodomain-like_sf"/>
</dbReference>